<proteinExistence type="inferred from homology"/>
<evidence type="ECO:0000256" key="2">
    <source>
        <dbReference type="SAM" id="SignalP"/>
    </source>
</evidence>
<dbReference type="SUPFAM" id="SSF111369">
    <property type="entry name" value="HlyD-like secretion proteins"/>
    <property type="match status" value="1"/>
</dbReference>
<dbReference type="InterPro" id="IPR006143">
    <property type="entry name" value="RND_pump_MFP"/>
</dbReference>
<dbReference type="Gene3D" id="2.40.50.100">
    <property type="match status" value="1"/>
</dbReference>
<comment type="caution">
    <text evidence="3">The sequence shown here is derived from an EMBL/GenBank/DDBJ whole genome shotgun (WGS) entry which is preliminary data.</text>
</comment>
<comment type="similarity">
    <text evidence="1">Belongs to the membrane fusion protein (MFP) (TC 8.A.1) family.</text>
</comment>
<dbReference type="GO" id="GO:0015562">
    <property type="term" value="F:efflux transmembrane transporter activity"/>
    <property type="evidence" value="ECO:0007669"/>
    <property type="project" value="TreeGrafter"/>
</dbReference>
<protein>
    <submittedName>
        <fullName evidence="3">Efflux RND transporter periplasmic adaptor subunit</fullName>
    </submittedName>
</protein>
<sequence length="360" mass="39841">MTHSLLNMLIALLLSLLSTLIPTYCHASSEPLVKVKPVQDWSSGLEHRLNCLVSLPYPINISSDVDAKISFVLPSGSFAKQGELIASQDGTYLDFELAQLQKKQQIEKLNMTHAQQEFARLSKLSKQHVSDLELNQLALQRDTAKLNYLNLDSQIQELSKRLSNLAHYAPSDGYVLRTLVSPGMFITNGAAIVEFATQQAKELTCELPHALLEQYTANTQSEFILDSGERLTLERSAANVDKTSQMLNLYFSSQQQSFANLKIAQRLQVTMRTAANNLSIIPSESVILAHGQNYVWQIDKQLKAIKIPIKIIKNLGDAFVVQAALTSASRVVSLGQNGLKEQVSVRILNDQANTHDAGVN</sequence>
<dbReference type="EMBL" id="JABBPG010000005">
    <property type="protein sequence ID" value="NOU51435.1"/>
    <property type="molecule type" value="Genomic_DNA"/>
</dbReference>
<name>A0A849VE77_9GAMM</name>
<evidence type="ECO:0000313" key="3">
    <source>
        <dbReference type="EMBL" id="NOU51435.1"/>
    </source>
</evidence>
<accession>A0A849VE77</accession>
<keyword evidence="4" id="KW-1185">Reference proteome</keyword>
<feature type="signal peptide" evidence="2">
    <location>
        <begin position="1"/>
        <end position="27"/>
    </location>
</feature>
<dbReference type="Proteomes" id="UP000586305">
    <property type="component" value="Unassembled WGS sequence"/>
</dbReference>
<reference evidence="3 4" key="1">
    <citation type="submission" date="2020-04" db="EMBL/GenBank/DDBJ databases">
        <title>Pseudoalteromonas caenipelagi sp. nov., isolated from a tidal flat.</title>
        <authorList>
            <person name="Park S."/>
            <person name="Yoon J.-H."/>
        </authorList>
    </citation>
    <scope>NUCLEOTIDE SEQUENCE [LARGE SCALE GENOMIC DNA]</scope>
    <source>
        <strain evidence="3 4">JBTF-M23</strain>
    </source>
</reference>
<gene>
    <name evidence="3" type="ORF">HG263_12935</name>
</gene>
<dbReference type="Gene3D" id="2.40.30.170">
    <property type="match status" value="1"/>
</dbReference>
<organism evidence="3 4">
    <name type="scientific">Pseudoalteromonas caenipelagi</name>
    <dbReference type="NCBI Taxonomy" id="2726988"/>
    <lineage>
        <taxon>Bacteria</taxon>
        <taxon>Pseudomonadati</taxon>
        <taxon>Pseudomonadota</taxon>
        <taxon>Gammaproteobacteria</taxon>
        <taxon>Alteromonadales</taxon>
        <taxon>Pseudoalteromonadaceae</taxon>
        <taxon>Pseudoalteromonas</taxon>
    </lineage>
</organism>
<dbReference type="AlphaFoldDB" id="A0A849VE77"/>
<dbReference type="Gene3D" id="1.10.287.470">
    <property type="entry name" value="Helix hairpin bin"/>
    <property type="match status" value="1"/>
</dbReference>
<dbReference type="NCBIfam" id="TIGR01730">
    <property type="entry name" value="RND_mfp"/>
    <property type="match status" value="1"/>
</dbReference>
<evidence type="ECO:0000256" key="1">
    <source>
        <dbReference type="ARBA" id="ARBA00009477"/>
    </source>
</evidence>
<dbReference type="PANTHER" id="PTHR30469">
    <property type="entry name" value="MULTIDRUG RESISTANCE PROTEIN MDTA"/>
    <property type="match status" value="1"/>
</dbReference>
<dbReference type="RefSeq" id="WP_171626501.1">
    <property type="nucleotide sequence ID" value="NZ_JABBPG010000005.1"/>
</dbReference>
<dbReference type="GO" id="GO:1990281">
    <property type="term" value="C:efflux pump complex"/>
    <property type="evidence" value="ECO:0007669"/>
    <property type="project" value="TreeGrafter"/>
</dbReference>
<evidence type="ECO:0000313" key="4">
    <source>
        <dbReference type="Proteomes" id="UP000586305"/>
    </source>
</evidence>
<feature type="chain" id="PRO_5032942406" evidence="2">
    <location>
        <begin position="28"/>
        <end position="360"/>
    </location>
</feature>
<keyword evidence="2" id="KW-0732">Signal</keyword>